<name>M3VFY1_GORML</name>
<keyword evidence="3" id="KW-0812">Transmembrane</keyword>
<evidence type="ECO:0000256" key="3">
    <source>
        <dbReference type="SAM" id="Phobius"/>
    </source>
</evidence>
<proteinExistence type="inferred from homology"/>
<dbReference type="InterPro" id="IPR000667">
    <property type="entry name" value="Peptidase_S13"/>
</dbReference>
<keyword evidence="4" id="KW-0121">Carboxypeptidase</keyword>
<dbReference type="Gene3D" id="3.40.710.10">
    <property type="entry name" value="DD-peptidase/beta-lactamase superfamily"/>
    <property type="match status" value="2"/>
</dbReference>
<organism evidence="4 5">
    <name type="scientific">Gordonia malaquae NBRC 108250</name>
    <dbReference type="NCBI Taxonomy" id="1223542"/>
    <lineage>
        <taxon>Bacteria</taxon>
        <taxon>Bacillati</taxon>
        <taxon>Actinomycetota</taxon>
        <taxon>Actinomycetes</taxon>
        <taxon>Mycobacteriales</taxon>
        <taxon>Gordoniaceae</taxon>
        <taxon>Gordonia</taxon>
    </lineage>
</organism>
<keyword evidence="3" id="KW-0472">Membrane</keyword>
<dbReference type="SUPFAM" id="SSF56601">
    <property type="entry name" value="beta-lactamase/transpeptidase-like"/>
    <property type="match status" value="1"/>
</dbReference>
<protein>
    <submittedName>
        <fullName evidence="4">Putative D-alanyl-D-alanine carboxypeptidase</fullName>
    </submittedName>
</protein>
<dbReference type="Pfam" id="PF02113">
    <property type="entry name" value="Peptidase_S13"/>
    <property type="match status" value="2"/>
</dbReference>
<evidence type="ECO:0000313" key="4">
    <source>
        <dbReference type="EMBL" id="GAC80464.1"/>
    </source>
</evidence>
<dbReference type="AlphaFoldDB" id="M3VFY1"/>
<feature type="transmembrane region" description="Helical" evidence="3">
    <location>
        <begin position="26"/>
        <end position="47"/>
    </location>
</feature>
<keyword evidence="3" id="KW-1133">Transmembrane helix</keyword>
<dbReference type="GO" id="GO:0000270">
    <property type="term" value="P:peptidoglycan metabolic process"/>
    <property type="evidence" value="ECO:0007669"/>
    <property type="project" value="TreeGrafter"/>
</dbReference>
<dbReference type="STRING" id="410332.SAMN04488550_3938"/>
<sequence>MASRIPPTVIPPTGEPTRKSRKGLRITLILLLVALLAGGGTAGWWSYTQRPDPVPDGTPAQPAAVTVDQVITAVSETAPAPTAAGVRAVLSKPSRADALGEFTGQVTDPLTGKVLWSRDADEARTPASNAKILTAAAVLMTLPHDKRITTNVVLGDDGQAILVGAGDPTLTSGDGEQTFYSDPGRISDLATQIKRSGVEVTSVAFATPGFTGPSMVRTWDRRDIEGGDITPLTSLMVDAGRRDPLDEYSPRTDQPAEEAGRALADALGVHSPVTEVDAPAGARTIASVKSAPLSVRVGDMMRFSDNVLAEMLGVELAAATGGEASTSGGVDAVLKALRTAGFDVDDVKLSDLSGLSYADKVPAGVLDAVMGATVGGDNSPKLRSLLDTLPVAHGTGTLADRFDPDEMPGAGWVRAKTGTLTGVTSLTGIVQTVDGRVLSFALMSGGTSPADARPAIDTVAGALRECGCRS</sequence>
<comment type="similarity">
    <text evidence="1">Belongs to the peptidase S13 family.</text>
</comment>
<reference evidence="4 5" key="1">
    <citation type="submission" date="2013-02" db="EMBL/GenBank/DDBJ databases">
        <title>Whole genome shotgun sequence of Gordonia malaquae NBRC 108250.</title>
        <authorList>
            <person name="Yoshida I."/>
            <person name="Hosoyama A."/>
            <person name="Tsuchikane K."/>
            <person name="Ando Y."/>
            <person name="Baba S."/>
            <person name="Ohji S."/>
            <person name="Hamada M."/>
            <person name="Tamura T."/>
            <person name="Yamazoe A."/>
            <person name="Yamazaki S."/>
            <person name="Fujita N."/>
        </authorList>
    </citation>
    <scope>NUCLEOTIDE SEQUENCE [LARGE SCALE GENOMIC DNA]</scope>
    <source>
        <strain evidence="4 5">NBRC 108250</strain>
    </source>
</reference>
<dbReference type="RefSeq" id="WP_008379509.1">
    <property type="nucleotide sequence ID" value="NZ_BAOP01000018.1"/>
</dbReference>
<dbReference type="PANTHER" id="PTHR30023">
    <property type="entry name" value="D-ALANYL-D-ALANINE CARBOXYPEPTIDASE"/>
    <property type="match status" value="1"/>
</dbReference>
<dbReference type="PANTHER" id="PTHR30023:SF0">
    <property type="entry name" value="PENICILLIN-SENSITIVE CARBOXYPEPTIDASE A"/>
    <property type="match status" value="1"/>
</dbReference>
<dbReference type="EMBL" id="BAOP01000018">
    <property type="protein sequence ID" value="GAC80464.1"/>
    <property type="molecule type" value="Genomic_DNA"/>
</dbReference>
<evidence type="ECO:0000313" key="5">
    <source>
        <dbReference type="Proteomes" id="UP000035009"/>
    </source>
</evidence>
<dbReference type="Proteomes" id="UP000035009">
    <property type="component" value="Unassembled WGS sequence"/>
</dbReference>
<keyword evidence="2" id="KW-0378">Hydrolase</keyword>
<comment type="caution">
    <text evidence="4">The sequence shown here is derived from an EMBL/GenBank/DDBJ whole genome shotgun (WGS) entry which is preliminary data.</text>
</comment>
<evidence type="ECO:0000256" key="1">
    <source>
        <dbReference type="ARBA" id="ARBA00006096"/>
    </source>
</evidence>
<dbReference type="InterPro" id="IPR012338">
    <property type="entry name" value="Beta-lactam/transpept-like"/>
</dbReference>
<evidence type="ECO:0000256" key="2">
    <source>
        <dbReference type="ARBA" id="ARBA00022801"/>
    </source>
</evidence>
<keyword evidence="5" id="KW-1185">Reference proteome</keyword>
<gene>
    <name evidence="4" type="ORF">GM1_018_00270</name>
</gene>
<dbReference type="eggNOG" id="COG2027">
    <property type="taxonomic scope" value="Bacteria"/>
</dbReference>
<accession>M3VFY1</accession>
<dbReference type="PRINTS" id="PR00922">
    <property type="entry name" value="DADACBPTASE3"/>
</dbReference>
<dbReference type="NCBIfam" id="TIGR00666">
    <property type="entry name" value="PBP4"/>
    <property type="match status" value="1"/>
</dbReference>
<keyword evidence="4" id="KW-0645">Protease</keyword>
<dbReference type="GO" id="GO:0006508">
    <property type="term" value="P:proteolysis"/>
    <property type="evidence" value="ECO:0007669"/>
    <property type="project" value="InterPro"/>
</dbReference>
<dbReference type="GO" id="GO:0004185">
    <property type="term" value="F:serine-type carboxypeptidase activity"/>
    <property type="evidence" value="ECO:0007669"/>
    <property type="project" value="InterPro"/>
</dbReference>